<name>A0A9Q3HSW1_9BASI</name>
<evidence type="ECO:0000313" key="1">
    <source>
        <dbReference type="EMBL" id="MBW0515112.1"/>
    </source>
</evidence>
<protein>
    <submittedName>
        <fullName evidence="1">Uncharacterized protein</fullName>
    </submittedName>
</protein>
<proteinExistence type="predicted"/>
<keyword evidence="2" id="KW-1185">Reference proteome</keyword>
<organism evidence="1 2">
    <name type="scientific">Austropuccinia psidii MF-1</name>
    <dbReference type="NCBI Taxonomy" id="1389203"/>
    <lineage>
        <taxon>Eukaryota</taxon>
        <taxon>Fungi</taxon>
        <taxon>Dikarya</taxon>
        <taxon>Basidiomycota</taxon>
        <taxon>Pucciniomycotina</taxon>
        <taxon>Pucciniomycetes</taxon>
        <taxon>Pucciniales</taxon>
        <taxon>Sphaerophragmiaceae</taxon>
        <taxon>Austropuccinia</taxon>
    </lineage>
</organism>
<dbReference type="EMBL" id="AVOT02024443">
    <property type="protein sequence ID" value="MBW0515112.1"/>
    <property type="molecule type" value="Genomic_DNA"/>
</dbReference>
<sequence length="112" mass="12847">MVHIWYNIPLCTNFAQKSNGDGFRTKSGPFKTKSPNPSHILKEVFSAIQSCNSWRPAEDHLRTPITWPCRSWVVNSHQDYSKRNSQRLSITPIIFKASSTQYSSETSNGPYR</sequence>
<evidence type="ECO:0000313" key="2">
    <source>
        <dbReference type="Proteomes" id="UP000765509"/>
    </source>
</evidence>
<gene>
    <name evidence="1" type="ORF">O181_054827</name>
</gene>
<reference evidence="1" key="1">
    <citation type="submission" date="2021-03" db="EMBL/GenBank/DDBJ databases">
        <title>Draft genome sequence of rust myrtle Austropuccinia psidii MF-1, a brazilian biotype.</title>
        <authorList>
            <person name="Quecine M.C."/>
            <person name="Pachon D.M.R."/>
            <person name="Bonatelli M.L."/>
            <person name="Correr F.H."/>
            <person name="Franceschini L.M."/>
            <person name="Leite T.F."/>
            <person name="Margarido G.R.A."/>
            <person name="Almeida C.A."/>
            <person name="Ferrarezi J.A."/>
            <person name="Labate C.A."/>
        </authorList>
    </citation>
    <scope>NUCLEOTIDE SEQUENCE</scope>
    <source>
        <strain evidence="1">MF-1</strain>
    </source>
</reference>
<accession>A0A9Q3HSW1</accession>
<dbReference type="Proteomes" id="UP000765509">
    <property type="component" value="Unassembled WGS sequence"/>
</dbReference>
<comment type="caution">
    <text evidence="1">The sequence shown here is derived from an EMBL/GenBank/DDBJ whole genome shotgun (WGS) entry which is preliminary data.</text>
</comment>
<dbReference type="AlphaFoldDB" id="A0A9Q3HSW1"/>